<dbReference type="AlphaFoldDB" id="A0A5S9MYL7"/>
<dbReference type="NCBIfam" id="NF008009">
    <property type="entry name" value="PRK10738.1"/>
    <property type="match status" value="1"/>
</dbReference>
<evidence type="ECO:0000313" key="4">
    <source>
        <dbReference type="Proteomes" id="UP000439591"/>
    </source>
</evidence>
<evidence type="ECO:0000313" key="2">
    <source>
        <dbReference type="EMBL" id="CAA0084369.1"/>
    </source>
</evidence>
<dbReference type="InterPro" id="IPR015946">
    <property type="entry name" value="KH_dom-like_a/b"/>
</dbReference>
<dbReference type="Pfam" id="PF02566">
    <property type="entry name" value="OsmC"/>
    <property type="match status" value="1"/>
</dbReference>
<organism evidence="1 4">
    <name type="scientific">Zhongshania aliphaticivorans</name>
    <dbReference type="NCBI Taxonomy" id="1470434"/>
    <lineage>
        <taxon>Bacteria</taxon>
        <taxon>Pseudomonadati</taxon>
        <taxon>Pseudomonadota</taxon>
        <taxon>Gammaproteobacteria</taxon>
        <taxon>Cellvibrionales</taxon>
        <taxon>Spongiibacteraceae</taxon>
        <taxon>Zhongshania</taxon>
    </lineage>
</organism>
<dbReference type="Gene3D" id="2.20.25.10">
    <property type="match status" value="1"/>
</dbReference>
<dbReference type="Proteomes" id="UP000435877">
    <property type="component" value="Unassembled WGS sequence"/>
</dbReference>
<dbReference type="EMBL" id="CACSIM010000001">
    <property type="protein sequence ID" value="CAA0082241.1"/>
    <property type="molecule type" value="Genomic_DNA"/>
</dbReference>
<dbReference type="PANTHER" id="PTHR34352:SF1">
    <property type="entry name" value="PROTEIN YHFA"/>
    <property type="match status" value="1"/>
</dbReference>
<dbReference type="PANTHER" id="PTHR34352">
    <property type="entry name" value="PROTEIN YHFA"/>
    <property type="match status" value="1"/>
</dbReference>
<reference evidence="3 4" key="1">
    <citation type="submission" date="2019-11" db="EMBL/GenBank/DDBJ databases">
        <authorList>
            <person name="Holert J."/>
        </authorList>
    </citation>
    <scope>NUCLEOTIDE SEQUENCE [LARGE SCALE GENOMIC DNA]</scope>
    <source>
        <strain evidence="1">BC3_2A</strain>
        <strain evidence="2">SB11_1A</strain>
    </source>
</reference>
<keyword evidence="3" id="KW-1185">Reference proteome</keyword>
<name>A0A5S9MYL7_9GAMM</name>
<dbReference type="Proteomes" id="UP000439591">
    <property type="component" value="Unassembled WGS sequence"/>
</dbReference>
<dbReference type="InterPro" id="IPR036102">
    <property type="entry name" value="OsmC/Ohrsf"/>
</dbReference>
<sequence>MTCFACLGELESEPCGKLSAIFQNRYEGGMKATVKWVDGAMFLGESGSGHSVVMDGPEDHGGRNMGVRPMEMLLVGMGGCASFDVMSMLKKSRQEVIDCRCELEAERADAVPAVFTKIHLHFLVSGKNLKEAHVKRAVELSAEKYCSASIMMEAAGVEVSHSHEIVDGV</sequence>
<gene>
    <name evidence="1" type="primary">yhfA</name>
    <name evidence="2" type="ORF">IHBHHGIJ_00679</name>
    <name evidence="1" type="ORF">KFEGEMFD_00471</name>
</gene>
<evidence type="ECO:0000313" key="3">
    <source>
        <dbReference type="Proteomes" id="UP000435877"/>
    </source>
</evidence>
<dbReference type="EMBL" id="CACSIK010000001">
    <property type="protein sequence ID" value="CAA0084369.1"/>
    <property type="molecule type" value="Genomic_DNA"/>
</dbReference>
<dbReference type="SUPFAM" id="SSF82784">
    <property type="entry name" value="OsmC-like"/>
    <property type="match status" value="1"/>
</dbReference>
<proteinExistence type="predicted"/>
<accession>A0A5S9MYL7</accession>
<dbReference type="InterPro" id="IPR003718">
    <property type="entry name" value="OsmC/Ohr_fam"/>
</dbReference>
<evidence type="ECO:0000313" key="1">
    <source>
        <dbReference type="EMBL" id="CAA0082241.1"/>
    </source>
</evidence>
<dbReference type="Gene3D" id="3.30.300.20">
    <property type="match status" value="1"/>
</dbReference>
<protein>
    <submittedName>
        <fullName evidence="1">Protein YhfA</fullName>
    </submittedName>
</protein>